<dbReference type="Proteomes" id="UP000016201">
    <property type="component" value="Unassembled WGS sequence"/>
</dbReference>
<reference evidence="1 2" key="1">
    <citation type="submission" date="2013-03" db="EMBL/GenBank/DDBJ databases">
        <title>The Genome Sequence of Acinetobacter tandoii CIP 107469.</title>
        <authorList>
            <consortium name="The Broad Institute Genome Sequencing Platform"/>
            <consortium name="The Broad Institute Genome Sequencing Center for Infectious Disease"/>
            <person name="Cerqueira G."/>
            <person name="Feldgarden M."/>
            <person name="Courvalin P."/>
            <person name="Perichon B."/>
            <person name="Grillot-Courvalin C."/>
            <person name="Clermont D."/>
            <person name="Rocha E."/>
            <person name="Yoon E.-J."/>
            <person name="Nemec A."/>
            <person name="Walker B."/>
            <person name="Young S.K."/>
            <person name="Zeng Q."/>
            <person name="Gargeya S."/>
            <person name="Fitzgerald M."/>
            <person name="Haas B."/>
            <person name="Abouelleil A."/>
            <person name="Alvarado L."/>
            <person name="Arachchi H.M."/>
            <person name="Berlin A.M."/>
            <person name="Chapman S.B."/>
            <person name="Dewar J."/>
            <person name="Goldberg J."/>
            <person name="Griggs A."/>
            <person name="Gujja S."/>
            <person name="Hansen M."/>
            <person name="Howarth C."/>
            <person name="Imamovic A."/>
            <person name="Larimer J."/>
            <person name="McCowan C."/>
            <person name="Murphy C."/>
            <person name="Neiman D."/>
            <person name="Pearson M."/>
            <person name="Priest M."/>
            <person name="Roberts A."/>
            <person name="Saif S."/>
            <person name="Shea T."/>
            <person name="Sisk P."/>
            <person name="Sykes S."/>
            <person name="Wortman J."/>
            <person name="Nusbaum C."/>
            <person name="Birren B."/>
        </authorList>
    </citation>
    <scope>NUCLEOTIDE SEQUENCE [LARGE SCALE GENOMIC DNA]</scope>
    <source>
        <strain evidence="1 2">CIP 107469</strain>
    </source>
</reference>
<evidence type="ECO:0000313" key="2">
    <source>
        <dbReference type="Proteomes" id="UP000016201"/>
    </source>
</evidence>
<keyword evidence="2" id="KW-1185">Reference proteome</keyword>
<evidence type="ECO:0000313" key="1">
    <source>
        <dbReference type="EMBL" id="EOR06440.1"/>
    </source>
</evidence>
<protein>
    <recommendedName>
        <fullName evidence="3">Arc-like DNA binding domain-containing protein</fullName>
    </recommendedName>
</protein>
<gene>
    <name evidence="1" type="ORF">I593_02307</name>
</gene>
<dbReference type="EMBL" id="AQFM01000039">
    <property type="protein sequence ID" value="EOR06440.1"/>
    <property type="molecule type" value="Genomic_DNA"/>
</dbReference>
<evidence type="ECO:0008006" key="3">
    <source>
        <dbReference type="Google" id="ProtNLM"/>
    </source>
</evidence>
<name>R9AWP5_9GAMM</name>
<proteinExistence type="predicted"/>
<dbReference type="RefSeq" id="WP_016167348.1">
    <property type="nucleotide sequence ID" value="NZ_JHZG01000004.1"/>
</dbReference>
<organism evidence="1 2">
    <name type="scientific">Acinetobacter tandoii DSM 14970 = CIP 107469</name>
    <dbReference type="NCBI Taxonomy" id="1120927"/>
    <lineage>
        <taxon>Bacteria</taxon>
        <taxon>Pseudomonadati</taxon>
        <taxon>Pseudomonadota</taxon>
        <taxon>Gammaproteobacteria</taxon>
        <taxon>Moraxellales</taxon>
        <taxon>Moraxellaceae</taxon>
        <taxon>Acinetobacter</taxon>
    </lineage>
</organism>
<accession>R9AWP5</accession>
<dbReference type="SUPFAM" id="SSF47598">
    <property type="entry name" value="Ribbon-helix-helix"/>
    <property type="match status" value="1"/>
</dbReference>
<dbReference type="AlphaFoldDB" id="R9AWP5"/>
<dbReference type="InterPro" id="IPR010985">
    <property type="entry name" value="Ribbon_hlx_hlx"/>
</dbReference>
<dbReference type="GO" id="GO:0006355">
    <property type="term" value="P:regulation of DNA-templated transcription"/>
    <property type="evidence" value="ECO:0007669"/>
    <property type="project" value="InterPro"/>
</dbReference>
<comment type="caution">
    <text evidence="1">The sequence shown here is derived from an EMBL/GenBank/DDBJ whole genome shotgun (WGS) entry which is preliminary data.</text>
</comment>
<dbReference type="eggNOG" id="ENOG5031SWK">
    <property type="taxonomic scope" value="Bacteria"/>
</dbReference>
<dbReference type="PATRIC" id="fig|1120927.3.peg.2240"/>
<sequence>MRVQRGQQYKMRFLDNKDHEKLKLKGEQEDRSINYLINQAIKEFLNKESAKA</sequence>